<dbReference type="PANTHER" id="PTHR33057">
    <property type="entry name" value="TRANSCRIPTION REPRESSOR OFP7-RELATED"/>
    <property type="match status" value="1"/>
</dbReference>
<evidence type="ECO:0000313" key="9">
    <source>
        <dbReference type="EMBL" id="KAG1335481.1"/>
    </source>
</evidence>
<feature type="domain" description="OVATE" evidence="8">
    <location>
        <begin position="95"/>
        <end position="159"/>
    </location>
</feature>
<evidence type="ECO:0000256" key="3">
    <source>
        <dbReference type="ARBA" id="ARBA00023015"/>
    </source>
</evidence>
<evidence type="ECO:0000256" key="6">
    <source>
        <dbReference type="RuleBase" id="RU367028"/>
    </source>
</evidence>
<keyword evidence="2 6" id="KW-0678">Repressor</keyword>
<proteinExistence type="predicted"/>
<keyword evidence="4 6" id="KW-0804">Transcription</keyword>
<keyword evidence="3 6" id="KW-0805">Transcription regulation</keyword>
<feature type="region of interest" description="Disordered" evidence="7">
    <location>
        <begin position="1"/>
        <end position="24"/>
    </location>
</feature>
<dbReference type="EMBL" id="CM017874">
    <property type="protein sequence ID" value="KAG1335481.1"/>
    <property type="molecule type" value="Genomic_DNA"/>
</dbReference>
<dbReference type="PROSITE" id="PS51754">
    <property type="entry name" value="OVATE"/>
    <property type="match status" value="1"/>
</dbReference>
<name>A0A8K0I500_COCNU</name>
<dbReference type="GO" id="GO:0045892">
    <property type="term" value="P:negative regulation of DNA-templated transcription"/>
    <property type="evidence" value="ECO:0007669"/>
    <property type="project" value="UniProtKB-UniRule"/>
</dbReference>
<dbReference type="NCBIfam" id="TIGR01568">
    <property type="entry name" value="A_thal_3678"/>
    <property type="match status" value="1"/>
</dbReference>
<dbReference type="InterPro" id="IPR006458">
    <property type="entry name" value="Ovate_C"/>
</dbReference>
<dbReference type="AlphaFoldDB" id="A0A8K0I500"/>
<dbReference type="GO" id="GO:0005634">
    <property type="term" value="C:nucleus"/>
    <property type="evidence" value="ECO:0007669"/>
    <property type="project" value="UniProtKB-SubCell"/>
</dbReference>
<evidence type="ECO:0000313" key="10">
    <source>
        <dbReference type="Proteomes" id="UP000797356"/>
    </source>
</evidence>
<dbReference type="InterPro" id="IPR038933">
    <property type="entry name" value="Ovate"/>
</dbReference>
<protein>
    <recommendedName>
        <fullName evidence="6">Transcription repressor</fullName>
    </recommendedName>
    <alternativeName>
        <fullName evidence="6">Ovate family protein</fullName>
    </alternativeName>
</protein>
<comment type="function">
    <text evidence="6">Transcriptional repressor that regulates multiple aspects of plant growth and development.</text>
</comment>
<dbReference type="Pfam" id="PF04844">
    <property type="entry name" value="Ovate"/>
    <property type="match status" value="1"/>
</dbReference>
<evidence type="ECO:0000256" key="1">
    <source>
        <dbReference type="ARBA" id="ARBA00004123"/>
    </source>
</evidence>
<keyword evidence="10" id="KW-1185">Reference proteome</keyword>
<sequence length="168" mass="18908">MGKGMRESPNPSLPEQKISAARPPLLPAARNLNPLYDVNTTSCVYGPASERSPRLPEPIRASERFFLTPGSSSSLIEEARLSTGSLSPRCEGLAVVILSRDPDSDFRRSMLEMVETRHVDPEETLDWEFMEELLYCFLQLNDRGVHKHIVRAFTDLAAAGFRRRPPRL</sequence>
<evidence type="ECO:0000256" key="7">
    <source>
        <dbReference type="SAM" id="MobiDB-lite"/>
    </source>
</evidence>
<reference evidence="9" key="1">
    <citation type="journal article" date="2017" name="Gigascience">
        <title>The genome draft of coconut (Cocos nucifera).</title>
        <authorList>
            <person name="Xiao Y."/>
            <person name="Xu P."/>
            <person name="Fan H."/>
            <person name="Baudouin L."/>
            <person name="Xia W."/>
            <person name="Bocs S."/>
            <person name="Xu J."/>
            <person name="Li Q."/>
            <person name="Guo A."/>
            <person name="Zhou L."/>
            <person name="Li J."/>
            <person name="Wu Y."/>
            <person name="Ma Z."/>
            <person name="Armero A."/>
            <person name="Issali A.E."/>
            <person name="Liu N."/>
            <person name="Peng M."/>
            <person name="Yang Y."/>
        </authorList>
    </citation>
    <scope>NUCLEOTIDE SEQUENCE</scope>
    <source>
        <tissue evidence="9">Spear leaf of Hainan Tall coconut</tissue>
    </source>
</reference>
<gene>
    <name evidence="9" type="ORF">COCNU_03G016000</name>
</gene>
<accession>A0A8K0I500</accession>
<dbReference type="Proteomes" id="UP000797356">
    <property type="component" value="Chromosome 3"/>
</dbReference>
<evidence type="ECO:0000256" key="2">
    <source>
        <dbReference type="ARBA" id="ARBA00022491"/>
    </source>
</evidence>
<evidence type="ECO:0000256" key="4">
    <source>
        <dbReference type="ARBA" id="ARBA00023163"/>
    </source>
</evidence>
<reference evidence="9" key="2">
    <citation type="submission" date="2019-07" db="EMBL/GenBank/DDBJ databases">
        <authorList>
            <person name="Yang Y."/>
            <person name="Bocs S."/>
            <person name="Baudouin L."/>
        </authorList>
    </citation>
    <scope>NUCLEOTIDE SEQUENCE</scope>
    <source>
        <tissue evidence="9">Spear leaf of Hainan Tall coconut</tissue>
    </source>
</reference>
<keyword evidence="5 6" id="KW-0539">Nucleus</keyword>
<evidence type="ECO:0000256" key="5">
    <source>
        <dbReference type="ARBA" id="ARBA00023242"/>
    </source>
</evidence>
<organism evidence="9 10">
    <name type="scientific">Cocos nucifera</name>
    <name type="common">Coconut palm</name>
    <dbReference type="NCBI Taxonomy" id="13894"/>
    <lineage>
        <taxon>Eukaryota</taxon>
        <taxon>Viridiplantae</taxon>
        <taxon>Streptophyta</taxon>
        <taxon>Embryophyta</taxon>
        <taxon>Tracheophyta</taxon>
        <taxon>Spermatophyta</taxon>
        <taxon>Magnoliopsida</taxon>
        <taxon>Liliopsida</taxon>
        <taxon>Arecaceae</taxon>
        <taxon>Arecoideae</taxon>
        <taxon>Cocoseae</taxon>
        <taxon>Attaleinae</taxon>
        <taxon>Cocos</taxon>
    </lineage>
</organism>
<dbReference type="PANTHER" id="PTHR33057:SF117">
    <property type="entry name" value="TRANSCRIPTION REPRESSOR OFP14"/>
    <property type="match status" value="1"/>
</dbReference>
<comment type="caution">
    <text evidence="9">The sequence shown here is derived from an EMBL/GenBank/DDBJ whole genome shotgun (WGS) entry which is preliminary data.</text>
</comment>
<dbReference type="OrthoDB" id="689980at2759"/>
<evidence type="ECO:0000259" key="8">
    <source>
        <dbReference type="PROSITE" id="PS51754"/>
    </source>
</evidence>
<comment type="subcellular location">
    <subcellularLocation>
        <location evidence="1 6">Nucleus</location>
    </subcellularLocation>
</comment>